<feature type="transmembrane region" description="Helical" evidence="1">
    <location>
        <begin position="87"/>
        <end position="112"/>
    </location>
</feature>
<keyword evidence="1" id="KW-0472">Membrane</keyword>
<reference evidence="2 3" key="1">
    <citation type="submission" date="2021-06" db="EMBL/GenBank/DDBJ databases">
        <authorList>
            <person name="Sun Q."/>
            <person name="Li D."/>
        </authorList>
    </citation>
    <scope>NUCLEOTIDE SEQUENCE [LARGE SCALE GENOMIC DNA]</scope>
    <source>
        <strain evidence="2 3">MSJ-1</strain>
    </source>
</reference>
<feature type="transmembrane region" description="Helical" evidence="1">
    <location>
        <begin position="21"/>
        <end position="37"/>
    </location>
</feature>
<feature type="transmembrane region" description="Helical" evidence="1">
    <location>
        <begin position="152"/>
        <end position="172"/>
    </location>
</feature>
<protein>
    <submittedName>
        <fullName evidence="2">ABC-2 transporter permease</fullName>
    </submittedName>
</protein>
<proteinExistence type="predicted"/>
<feature type="transmembrane region" description="Helical" evidence="1">
    <location>
        <begin position="124"/>
        <end position="143"/>
    </location>
</feature>
<dbReference type="RefSeq" id="WP_216548303.1">
    <property type="nucleotide sequence ID" value="NZ_JAHLQO010000001.1"/>
</dbReference>
<evidence type="ECO:0000256" key="1">
    <source>
        <dbReference type="SAM" id="Phobius"/>
    </source>
</evidence>
<organism evidence="2 3">
    <name type="scientific">Peptoniphilus ovalis</name>
    <dbReference type="NCBI Taxonomy" id="2841503"/>
    <lineage>
        <taxon>Bacteria</taxon>
        <taxon>Bacillati</taxon>
        <taxon>Bacillota</taxon>
        <taxon>Tissierellia</taxon>
        <taxon>Tissierellales</taxon>
        <taxon>Peptoniphilaceae</taxon>
        <taxon>Peptoniphilus</taxon>
    </lineage>
</organism>
<feature type="transmembrane region" description="Helical" evidence="1">
    <location>
        <begin position="184"/>
        <end position="206"/>
    </location>
</feature>
<gene>
    <name evidence="2" type="ORF">KQI68_01580</name>
</gene>
<keyword evidence="1" id="KW-1133">Transmembrane helix</keyword>
<keyword evidence="1" id="KW-0812">Transmembrane</keyword>
<accession>A0ABS6FEN7</accession>
<dbReference type="Pfam" id="PF13346">
    <property type="entry name" value="ABC2_membrane_5"/>
    <property type="match status" value="1"/>
</dbReference>
<evidence type="ECO:0000313" key="3">
    <source>
        <dbReference type="Proteomes" id="UP000783742"/>
    </source>
</evidence>
<feature type="transmembrane region" description="Helical" evidence="1">
    <location>
        <begin position="49"/>
        <end position="75"/>
    </location>
</feature>
<evidence type="ECO:0000313" key="2">
    <source>
        <dbReference type="EMBL" id="MBU5668523.1"/>
    </source>
</evidence>
<dbReference type="Proteomes" id="UP000783742">
    <property type="component" value="Unassembled WGS sequence"/>
</dbReference>
<keyword evidence="3" id="KW-1185">Reference proteome</keyword>
<dbReference type="EMBL" id="JAHLQO010000001">
    <property type="protein sequence ID" value="MBU5668523.1"/>
    <property type="molecule type" value="Genomic_DNA"/>
</dbReference>
<sequence>MSEIKKILKLDWVTTRPYFTIKNLLVMIFLCAILFFSTKNPLTTVSMPLIFAILYSSYPFLVGEDAGIDALYRIFGIKSKNVVLGRYIFSVFLYIGFALFGLLVALVLFLLGNKINASEVLGSYGIYTIIYLLIVNFQYPFFFKLGYQKARLVAMVGIFLFGGIAGALFAGFSELILSLSQNPTVLIIAGLVMIAIIFAISINFSIRFYRKKDF</sequence>
<name>A0ABS6FEN7_9FIRM</name>
<comment type="caution">
    <text evidence="2">The sequence shown here is derived from an EMBL/GenBank/DDBJ whole genome shotgun (WGS) entry which is preliminary data.</text>
</comment>
<dbReference type="InterPro" id="IPR025699">
    <property type="entry name" value="ABC2_memb-like"/>
</dbReference>